<dbReference type="EMBL" id="BTSY01000001">
    <property type="protein sequence ID" value="GMT10214.1"/>
    <property type="molecule type" value="Genomic_DNA"/>
</dbReference>
<sequence>IQALCFVQQSGSQRRTAVDIQSMTTQTGCSLFCRSNIKCDAFIFNSTDSRCILLSVPLTPLTNECPVAFKSYVRTTTNCPDLPPTEVDLDYTPGPCSTLNDIAGPPVALAAPVCGKLTTGNRKIVFDAILHDGTHMILENRIESFVQWDAENGSWYFELGKNLKYYFKCGTCVRPPPTR</sequence>
<evidence type="ECO:0000259" key="1">
    <source>
        <dbReference type="PROSITE" id="PS50948"/>
    </source>
</evidence>
<dbReference type="AlphaFoldDB" id="A0AAV5UV74"/>
<feature type="domain" description="Apple" evidence="1">
    <location>
        <begin position="5"/>
        <end position="65"/>
    </location>
</feature>
<evidence type="ECO:0000313" key="3">
    <source>
        <dbReference type="Proteomes" id="UP001432322"/>
    </source>
</evidence>
<proteinExistence type="predicted"/>
<dbReference type="InterPro" id="IPR003609">
    <property type="entry name" value="Pan_app"/>
</dbReference>
<keyword evidence="3" id="KW-1185">Reference proteome</keyword>
<gene>
    <name evidence="2" type="ORF">PFISCL1PPCAC_1511</name>
</gene>
<dbReference type="Proteomes" id="UP001432322">
    <property type="component" value="Unassembled WGS sequence"/>
</dbReference>
<name>A0AAV5UV74_9BILA</name>
<comment type="caution">
    <text evidence="2">The sequence shown here is derived from an EMBL/GenBank/DDBJ whole genome shotgun (WGS) entry which is preliminary data.</text>
</comment>
<evidence type="ECO:0000313" key="2">
    <source>
        <dbReference type="EMBL" id="GMT10214.1"/>
    </source>
</evidence>
<protein>
    <recommendedName>
        <fullName evidence="1">Apple domain-containing protein</fullName>
    </recommendedName>
</protein>
<feature type="non-terminal residue" evidence="2">
    <location>
        <position position="1"/>
    </location>
</feature>
<accession>A0AAV5UV74</accession>
<organism evidence="2 3">
    <name type="scientific">Pristionchus fissidentatus</name>
    <dbReference type="NCBI Taxonomy" id="1538716"/>
    <lineage>
        <taxon>Eukaryota</taxon>
        <taxon>Metazoa</taxon>
        <taxon>Ecdysozoa</taxon>
        <taxon>Nematoda</taxon>
        <taxon>Chromadorea</taxon>
        <taxon>Rhabditida</taxon>
        <taxon>Rhabditina</taxon>
        <taxon>Diplogasteromorpha</taxon>
        <taxon>Diplogasteroidea</taxon>
        <taxon>Neodiplogasteridae</taxon>
        <taxon>Pristionchus</taxon>
    </lineage>
</organism>
<feature type="non-terminal residue" evidence="2">
    <location>
        <position position="179"/>
    </location>
</feature>
<reference evidence="2" key="1">
    <citation type="submission" date="2023-10" db="EMBL/GenBank/DDBJ databases">
        <title>Genome assembly of Pristionchus species.</title>
        <authorList>
            <person name="Yoshida K."/>
            <person name="Sommer R.J."/>
        </authorList>
    </citation>
    <scope>NUCLEOTIDE SEQUENCE</scope>
    <source>
        <strain evidence="2">RS5133</strain>
    </source>
</reference>
<dbReference type="PROSITE" id="PS50948">
    <property type="entry name" value="PAN"/>
    <property type="match status" value="1"/>
</dbReference>